<evidence type="ECO:0000256" key="1">
    <source>
        <dbReference type="SAM" id="MobiDB-lite"/>
    </source>
</evidence>
<evidence type="ECO:0000313" key="3">
    <source>
        <dbReference type="Proteomes" id="UP000315295"/>
    </source>
</evidence>
<comment type="caution">
    <text evidence="2">The sequence shown here is derived from an EMBL/GenBank/DDBJ whole genome shotgun (WGS) entry which is preliminary data.</text>
</comment>
<dbReference type="EMBL" id="VIEB01000270">
    <property type="protein sequence ID" value="TQD97534.1"/>
    <property type="molecule type" value="Genomic_DNA"/>
</dbReference>
<name>A0A540MFM7_MALBA</name>
<sequence length="122" mass="14064">MQNQKIVTRSKFHSRILANMYKHNNTWIEGEAKRVCKIPLLWLKSQYTWPRWKSGKGIVRKGNKAGNHIRSRVLQIRAKDGVGMIYGEGRQRGKVRRDGALGLEMNGQRRGRGGEEGHEVQK</sequence>
<feature type="compositionally biased region" description="Basic and acidic residues" evidence="1">
    <location>
        <begin position="112"/>
        <end position="122"/>
    </location>
</feature>
<gene>
    <name evidence="2" type="ORF">C1H46_016871</name>
</gene>
<accession>A0A540MFM7</accession>
<dbReference type="AlphaFoldDB" id="A0A540MFM7"/>
<proteinExistence type="predicted"/>
<dbReference type="Proteomes" id="UP000315295">
    <property type="component" value="Unassembled WGS sequence"/>
</dbReference>
<feature type="region of interest" description="Disordered" evidence="1">
    <location>
        <begin position="99"/>
        <end position="122"/>
    </location>
</feature>
<keyword evidence="3" id="KW-1185">Reference proteome</keyword>
<protein>
    <submittedName>
        <fullName evidence="2">Uncharacterized protein</fullName>
    </submittedName>
</protein>
<evidence type="ECO:0000313" key="2">
    <source>
        <dbReference type="EMBL" id="TQD97534.1"/>
    </source>
</evidence>
<organism evidence="2 3">
    <name type="scientific">Malus baccata</name>
    <name type="common">Siberian crab apple</name>
    <name type="synonym">Pyrus baccata</name>
    <dbReference type="NCBI Taxonomy" id="106549"/>
    <lineage>
        <taxon>Eukaryota</taxon>
        <taxon>Viridiplantae</taxon>
        <taxon>Streptophyta</taxon>
        <taxon>Embryophyta</taxon>
        <taxon>Tracheophyta</taxon>
        <taxon>Spermatophyta</taxon>
        <taxon>Magnoliopsida</taxon>
        <taxon>eudicotyledons</taxon>
        <taxon>Gunneridae</taxon>
        <taxon>Pentapetalae</taxon>
        <taxon>rosids</taxon>
        <taxon>fabids</taxon>
        <taxon>Rosales</taxon>
        <taxon>Rosaceae</taxon>
        <taxon>Amygdaloideae</taxon>
        <taxon>Maleae</taxon>
        <taxon>Malus</taxon>
    </lineage>
</organism>
<reference evidence="2 3" key="1">
    <citation type="journal article" date="2019" name="G3 (Bethesda)">
        <title>Sequencing of a Wild Apple (Malus baccata) Genome Unravels the Differences Between Cultivated and Wild Apple Species Regarding Disease Resistance and Cold Tolerance.</title>
        <authorList>
            <person name="Chen X."/>
        </authorList>
    </citation>
    <scope>NUCLEOTIDE SEQUENCE [LARGE SCALE GENOMIC DNA]</scope>
    <source>
        <strain evidence="3">cv. Shandingzi</strain>
        <tissue evidence="2">Leaves</tissue>
    </source>
</reference>